<evidence type="ECO:0000256" key="1">
    <source>
        <dbReference type="SAM" id="Phobius"/>
    </source>
</evidence>
<feature type="transmembrane region" description="Helical" evidence="1">
    <location>
        <begin position="156"/>
        <end position="179"/>
    </location>
</feature>
<keyword evidence="3" id="KW-1185">Reference proteome</keyword>
<keyword evidence="1" id="KW-1133">Transmembrane helix</keyword>
<accession>A0A1Q9CW20</accession>
<comment type="caution">
    <text evidence="2">The sequence shown here is derived from an EMBL/GenBank/DDBJ whole genome shotgun (WGS) entry which is preliminary data.</text>
</comment>
<feature type="transmembrane region" description="Helical" evidence="1">
    <location>
        <begin position="89"/>
        <end position="114"/>
    </location>
</feature>
<dbReference type="EMBL" id="LSRX01000878">
    <property type="protein sequence ID" value="OLP87132.1"/>
    <property type="molecule type" value="Genomic_DNA"/>
</dbReference>
<keyword evidence="1" id="KW-0472">Membrane</keyword>
<dbReference type="Proteomes" id="UP000186817">
    <property type="component" value="Unassembled WGS sequence"/>
</dbReference>
<organism evidence="2 3">
    <name type="scientific">Symbiodinium microadriaticum</name>
    <name type="common">Dinoflagellate</name>
    <name type="synonym">Zooxanthella microadriatica</name>
    <dbReference type="NCBI Taxonomy" id="2951"/>
    <lineage>
        <taxon>Eukaryota</taxon>
        <taxon>Sar</taxon>
        <taxon>Alveolata</taxon>
        <taxon>Dinophyceae</taxon>
        <taxon>Suessiales</taxon>
        <taxon>Symbiodiniaceae</taxon>
        <taxon>Symbiodinium</taxon>
    </lineage>
</organism>
<gene>
    <name evidence="2" type="ORF">AK812_SmicGene31676</name>
</gene>
<keyword evidence="1" id="KW-0812">Transmembrane</keyword>
<dbReference type="OrthoDB" id="10662663at2759"/>
<reference evidence="2 3" key="1">
    <citation type="submission" date="2016-02" db="EMBL/GenBank/DDBJ databases">
        <title>Genome analysis of coral dinoflagellate symbionts highlights evolutionary adaptations to a symbiotic lifestyle.</title>
        <authorList>
            <person name="Aranda M."/>
            <person name="Li Y."/>
            <person name="Liew Y.J."/>
            <person name="Baumgarten S."/>
            <person name="Simakov O."/>
            <person name="Wilson M."/>
            <person name="Piel J."/>
            <person name="Ashoor H."/>
            <person name="Bougouffa S."/>
            <person name="Bajic V.B."/>
            <person name="Ryu T."/>
            <person name="Ravasi T."/>
            <person name="Bayer T."/>
            <person name="Micklem G."/>
            <person name="Kim H."/>
            <person name="Bhak J."/>
            <person name="Lajeunesse T.C."/>
            <person name="Voolstra C.R."/>
        </authorList>
    </citation>
    <scope>NUCLEOTIDE SEQUENCE [LARGE SCALE GENOMIC DNA]</scope>
    <source>
        <strain evidence="2 3">CCMP2467</strain>
    </source>
</reference>
<feature type="transmembrane region" description="Helical" evidence="1">
    <location>
        <begin position="126"/>
        <end position="149"/>
    </location>
</feature>
<evidence type="ECO:0000313" key="2">
    <source>
        <dbReference type="EMBL" id="OLP87132.1"/>
    </source>
</evidence>
<evidence type="ECO:0000313" key="3">
    <source>
        <dbReference type="Proteomes" id="UP000186817"/>
    </source>
</evidence>
<proteinExistence type="predicted"/>
<protein>
    <submittedName>
        <fullName evidence="2">Uncharacterized protein</fullName>
    </submittedName>
</protein>
<dbReference type="AlphaFoldDB" id="A0A1Q9CW20"/>
<name>A0A1Q9CW20_SYMMI</name>
<sequence>MEQQGAWGVKLLTPSSVVPGRGCLACSSGRLLPTECQRRVKVPSQIRHRCSVCSATVTILLSRRSQSQRYSKGRGRDVSDEGEGAVAKVLPFVAAAVFGLLAFTPALLVGSAALSWSVLLAGSVVGLLYFSVALPLLITVLTLGGVLVLPLLAANFFVATFIASLVAAGAAGLLVWVALGNPLPALPFQDLLPWSGEAEPEAADAEAKSEDPFQDWDRRFANSFRRIRLVDLSADSKLAAMRAYIAQEGLPVKTGGRSKAEVWAELKREVAQRALKEIKGEEPTS</sequence>